<evidence type="ECO:0000313" key="1">
    <source>
        <dbReference type="EMBL" id="NYD41055.1"/>
    </source>
</evidence>
<proteinExistence type="predicted"/>
<organism evidence="1 2">
    <name type="scientific">Nocardioides panaciterrulae</name>
    <dbReference type="NCBI Taxonomy" id="661492"/>
    <lineage>
        <taxon>Bacteria</taxon>
        <taxon>Bacillati</taxon>
        <taxon>Actinomycetota</taxon>
        <taxon>Actinomycetes</taxon>
        <taxon>Propionibacteriales</taxon>
        <taxon>Nocardioidaceae</taxon>
        <taxon>Nocardioides</taxon>
    </lineage>
</organism>
<name>A0A7Y9E4N3_9ACTN</name>
<dbReference type="Proteomes" id="UP000535511">
    <property type="component" value="Unassembled WGS sequence"/>
</dbReference>
<keyword evidence="2" id="KW-1185">Reference proteome</keyword>
<dbReference type="InterPro" id="IPR014747">
    <property type="entry name" value="Bac_photo_RC_H_C"/>
</dbReference>
<dbReference type="InterPro" id="IPR011033">
    <property type="entry name" value="PRC_barrel-like_sf"/>
</dbReference>
<reference evidence="1 2" key="1">
    <citation type="submission" date="2020-07" db="EMBL/GenBank/DDBJ databases">
        <title>Sequencing the genomes of 1000 actinobacteria strains.</title>
        <authorList>
            <person name="Klenk H.-P."/>
        </authorList>
    </citation>
    <scope>NUCLEOTIDE SEQUENCE [LARGE SCALE GENOMIC DNA]</scope>
    <source>
        <strain evidence="1 2">DSM 21350</strain>
    </source>
</reference>
<dbReference type="Gene3D" id="3.90.50.10">
    <property type="entry name" value="Photosynthetic Reaction Center, subunit H, domain 2"/>
    <property type="match status" value="1"/>
</dbReference>
<dbReference type="RefSeq" id="WP_179662859.1">
    <property type="nucleotide sequence ID" value="NZ_JACCBG010000001.1"/>
</dbReference>
<dbReference type="GO" id="GO:0030077">
    <property type="term" value="C:plasma membrane light-harvesting complex"/>
    <property type="evidence" value="ECO:0007669"/>
    <property type="project" value="InterPro"/>
</dbReference>
<dbReference type="GO" id="GO:0019684">
    <property type="term" value="P:photosynthesis, light reaction"/>
    <property type="evidence" value="ECO:0007669"/>
    <property type="project" value="InterPro"/>
</dbReference>
<comment type="caution">
    <text evidence="1">The sequence shown here is derived from an EMBL/GenBank/DDBJ whole genome shotgun (WGS) entry which is preliminary data.</text>
</comment>
<evidence type="ECO:0000313" key="2">
    <source>
        <dbReference type="Proteomes" id="UP000535511"/>
    </source>
</evidence>
<protein>
    <submittedName>
        <fullName evidence="1">Sporulation protein YlmC with PRC-barrel domain</fullName>
    </submittedName>
</protein>
<accession>A0A7Y9E4N3</accession>
<sequence>MTSQLRPEMPVDAADGHVGRLADVVVDPVARTVTHLVVRRAHALHPRSHLVPVAVATVEGEAERLRLTWTRQQLEDSEPIDETDFVELGGWPRRTEEWDVGVVRVLSWPHFPATGRLVETAGPEDTDTLVEFDHLPRGTVELRRESEVFSSDHTVLGHVQGLLVDDRHAITHLVVRRHTHGLGHHELRVPVQHVRRIATDAVYLDLGHDAATALGPGQDRPG</sequence>
<dbReference type="EMBL" id="JACCBG010000001">
    <property type="protein sequence ID" value="NYD41055.1"/>
    <property type="molecule type" value="Genomic_DNA"/>
</dbReference>
<dbReference type="SUPFAM" id="SSF50346">
    <property type="entry name" value="PRC-barrel domain"/>
    <property type="match status" value="2"/>
</dbReference>
<gene>
    <name evidence="1" type="ORF">BJZ21_001138</name>
</gene>
<dbReference type="AlphaFoldDB" id="A0A7Y9E4N3"/>